<evidence type="ECO:0000313" key="2">
    <source>
        <dbReference type="Proteomes" id="UP000192356"/>
    </source>
</evidence>
<dbReference type="EMBL" id="LVKB01000041">
    <property type="protein sequence ID" value="ORD97106.1"/>
    <property type="molecule type" value="Genomic_DNA"/>
</dbReference>
<reference evidence="1 2" key="1">
    <citation type="journal article" date="2017" name="Environ. Microbiol.">
        <title>Decay of the glycolytic pathway and adaptation to intranuclear parasitism within Enterocytozoonidae microsporidia.</title>
        <authorList>
            <person name="Wiredu Boakye D."/>
            <person name="Jaroenlak P."/>
            <person name="Prachumwat A."/>
            <person name="Williams T.A."/>
            <person name="Bateman K.S."/>
            <person name="Itsathitphaisarn O."/>
            <person name="Sritunyalucksana K."/>
            <person name="Paszkiewicz K.H."/>
            <person name="Moore K.A."/>
            <person name="Stentiford G.D."/>
            <person name="Williams B.A."/>
        </authorList>
    </citation>
    <scope>NUCLEOTIDE SEQUENCE [LARGE SCALE GENOMIC DNA]</scope>
    <source>
        <strain evidence="1 2">GB1</strain>
    </source>
</reference>
<organism evidence="1 2">
    <name type="scientific">Hepatospora eriocheir</name>
    <dbReference type="NCBI Taxonomy" id="1081669"/>
    <lineage>
        <taxon>Eukaryota</taxon>
        <taxon>Fungi</taxon>
        <taxon>Fungi incertae sedis</taxon>
        <taxon>Microsporidia</taxon>
        <taxon>Hepatosporidae</taxon>
        <taxon>Hepatospora</taxon>
    </lineage>
</organism>
<evidence type="ECO:0000313" key="1">
    <source>
        <dbReference type="EMBL" id="ORD97106.1"/>
    </source>
</evidence>
<name>A0A1X0QBF5_9MICR</name>
<keyword evidence="2" id="KW-1185">Reference proteome</keyword>
<dbReference type="Proteomes" id="UP000192356">
    <property type="component" value="Unassembled WGS sequence"/>
</dbReference>
<accession>A0A1X0QBF5</accession>
<gene>
    <name evidence="1" type="ORF">HERIO_1004</name>
</gene>
<comment type="caution">
    <text evidence="1">The sequence shown here is derived from an EMBL/GenBank/DDBJ whole genome shotgun (WGS) entry which is preliminary data.</text>
</comment>
<dbReference type="VEuPathDB" id="MicrosporidiaDB:A0H76_1273"/>
<sequence>MLKFFKITANLKMEILIKEFNLNFIHPKGSIDSGVDFLSRIYSIVKKEEGYIDALINQYYGILAHPGSKSF</sequence>
<protein>
    <submittedName>
        <fullName evidence="1">Uncharacterized protein</fullName>
    </submittedName>
</protein>
<dbReference type="VEuPathDB" id="MicrosporidiaDB:HERIO_1004"/>
<dbReference type="AlphaFoldDB" id="A0A1X0QBF5"/>
<proteinExistence type="predicted"/>